<dbReference type="OrthoDB" id="331057at2759"/>
<feature type="transmembrane region" description="Helical" evidence="2">
    <location>
        <begin position="46"/>
        <end position="69"/>
    </location>
</feature>
<keyword evidence="2" id="KW-0472">Membrane</keyword>
<comment type="caution">
    <text evidence="3">The sequence shown here is derived from an EMBL/GenBank/DDBJ whole genome shotgun (WGS) entry which is preliminary data.</text>
</comment>
<gene>
    <name evidence="3" type="ORF">CSUI_007445</name>
</gene>
<sequence>MCVCALFSHIPLTWRASILYFFPLLYGSFLLGALILLPSPFIKRPLFACCCLAFALLNILTFTIGQIGVFKRLDAALRGTVVLLVMENLMIFFIATFLLVHMVYARTATFRDDRTLEEKSSGAVMTLASALPKDLVENENSEEMEEPGEPFLRISDVARWWLTVGSSIILIVCSILTSFCLRAVAELQAELDAEAFVEDARHLRDSERVMLLQASRCCRPDSADPFLQTPDFSEGKSTPRQSEEVYCNDSTKKVVLQQSQQLQHPRATPRRTPRTTPPKERVDGQSQESLQSGDHPSTLNDRPADEARV</sequence>
<keyword evidence="4" id="KW-1185">Reference proteome</keyword>
<keyword evidence="2 3" id="KW-0812">Transmembrane</keyword>
<evidence type="ECO:0000313" key="4">
    <source>
        <dbReference type="Proteomes" id="UP000221165"/>
    </source>
</evidence>
<feature type="region of interest" description="Disordered" evidence="1">
    <location>
        <begin position="222"/>
        <end position="243"/>
    </location>
</feature>
<proteinExistence type="predicted"/>
<organism evidence="3 4">
    <name type="scientific">Cystoisospora suis</name>
    <dbReference type="NCBI Taxonomy" id="483139"/>
    <lineage>
        <taxon>Eukaryota</taxon>
        <taxon>Sar</taxon>
        <taxon>Alveolata</taxon>
        <taxon>Apicomplexa</taxon>
        <taxon>Conoidasida</taxon>
        <taxon>Coccidia</taxon>
        <taxon>Eucoccidiorida</taxon>
        <taxon>Eimeriorina</taxon>
        <taxon>Sarcocystidae</taxon>
        <taxon>Cystoisospora</taxon>
    </lineage>
</organism>
<evidence type="ECO:0000256" key="2">
    <source>
        <dbReference type="SAM" id="Phobius"/>
    </source>
</evidence>
<evidence type="ECO:0000313" key="3">
    <source>
        <dbReference type="EMBL" id="PHJ18727.1"/>
    </source>
</evidence>
<dbReference type="VEuPathDB" id="ToxoDB:CSUI_007445"/>
<feature type="transmembrane region" description="Helical" evidence="2">
    <location>
        <begin position="81"/>
        <end position="104"/>
    </location>
</feature>
<dbReference type="GeneID" id="94430801"/>
<feature type="region of interest" description="Disordered" evidence="1">
    <location>
        <begin position="256"/>
        <end position="309"/>
    </location>
</feature>
<dbReference type="Proteomes" id="UP000221165">
    <property type="component" value="Unassembled WGS sequence"/>
</dbReference>
<reference evidence="3 4" key="1">
    <citation type="journal article" date="2017" name="Int. J. Parasitol.">
        <title>The genome of the protozoan parasite Cystoisospora suis and a reverse vaccinology approach to identify vaccine candidates.</title>
        <authorList>
            <person name="Palmieri N."/>
            <person name="Shrestha A."/>
            <person name="Ruttkowski B."/>
            <person name="Beck T."/>
            <person name="Vogl C."/>
            <person name="Tomley F."/>
            <person name="Blake D.P."/>
            <person name="Joachim A."/>
        </authorList>
    </citation>
    <scope>NUCLEOTIDE SEQUENCE [LARGE SCALE GENOMIC DNA]</scope>
    <source>
        <strain evidence="3 4">Wien I</strain>
    </source>
</reference>
<dbReference type="EMBL" id="MIGC01003933">
    <property type="protein sequence ID" value="PHJ18727.1"/>
    <property type="molecule type" value="Genomic_DNA"/>
</dbReference>
<accession>A0A2C6KMH4</accession>
<dbReference type="RefSeq" id="XP_067920433.1">
    <property type="nucleotide sequence ID" value="XM_068067590.1"/>
</dbReference>
<feature type="transmembrane region" description="Helical" evidence="2">
    <location>
        <begin position="160"/>
        <end position="179"/>
    </location>
</feature>
<feature type="transmembrane region" description="Helical" evidence="2">
    <location>
        <begin position="18"/>
        <end position="37"/>
    </location>
</feature>
<dbReference type="AlphaFoldDB" id="A0A2C6KMH4"/>
<feature type="compositionally biased region" description="Polar residues" evidence="1">
    <location>
        <begin position="284"/>
        <end position="300"/>
    </location>
</feature>
<keyword evidence="2" id="KW-1133">Transmembrane helix</keyword>
<feature type="compositionally biased region" description="Low complexity" evidence="1">
    <location>
        <begin position="256"/>
        <end position="266"/>
    </location>
</feature>
<name>A0A2C6KMH4_9APIC</name>
<protein>
    <submittedName>
        <fullName evidence="3">Transmembrane protein</fullName>
    </submittedName>
</protein>
<evidence type="ECO:0000256" key="1">
    <source>
        <dbReference type="SAM" id="MobiDB-lite"/>
    </source>
</evidence>